<reference evidence="2 3" key="1">
    <citation type="submission" date="2015-11" db="EMBL/GenBank/DDBJ databases">
        <title>The genome of Debaryomyces fabryi.</title>
        <authorList>
            <person name="Tafer H."/>
            <person name="Lopandic K."/>
        </authorList>
    </citation>
    <scope>NUCLEOTIDE SEQUENCE [LARGE SCALE GENOMIC DNA]</scope>
    <source>
        <strain evidence="2 3">CBS 789</strain>
    </source>
</reference>
<organism evidence="2 3">
    <name type="scientific">Debaryomyces fabryi</name>
    <dbReference type="NCBI Taxonomy" id="58627"/>
    <lineage>
        <taxon>Eukaryota</taxon>
        <taxon>Fungi</taxon>
        <taxon>Dikarya</taxon>
        <taxon>Ascomycota</taxon>
        <taxon>Saccharomycotina</taxon>
        <taxon>Pichiomycetes</taxon>
        <taxon>Debaryomycetaceae</taxon>
        <taxon>Debaryomyces</taxon>
    </lineage>
</organism>
<name>A0A0V1PQX9_9ASCO</name>
<dbReference type="RefSeq" id="XP_015464656.1">
    <property type="nucleotide sequence ID" value="XM_015614515.1"/>
</dbReference>
<keyword evidence="3" id="KW-1185">Reference proteome</keyword>
<protein>
    <recommendedName>
        <fullName evidence="4">GPI transamidase component GPI17</fullName>
    </recommendedName>
</protein>
<keyword evidence="1" id="KW-0812">Transmembrane</keyword>
<evidence type="ECO:0000313" key="2">
    <source>
        <dbReference type="EMBL" id="KRZ98553.1"/>
    </source>
</evidence>
<comment type="caution">
    <text evidence="2">The sequence shown here is derived from an EMBL/GenBank/DDBJ whole genome shotgun (WGS) entry which is preliminary data.</text>
</comment>
<gene>
    <name evidence="2" type="ORF">AC631_05686</name>
</gene>
<keyword evidence="1" id="KW-1133">Transmembrane helix</keyword>
<dbReference type="EMBL" id="LMYN01000255">
    <property type="protein sequence ID" value="KRZ98553.1"/>
    <property type="molecule type" value="Genomic_DNA"/>
</dbReference>
<dbReference type="OrthoDB" id="4092725at2759"/>
<dbReference type="Proteomes" id="UP000054251">
    <property type="component" value="Unassembled WGS sequence"/>
</dbReference>
<evidence type="ECO:0000256" key="1">
    <source>
        <dbReference type="SAM" id="Phobius"/>
    </source>
</evidence>
<dbReference type="AlphaFoldDB" id="A0A0V1PQX9"/>
<keyword evidence="1" id="KW-0472">Membrane</keyword>
<sequence length="389" mass="44515">MKNRSLYSNSTALYIVICLLGVLLPFFPFFKSKSVSSIEELQRIKSFIIDDLAVTIPIFVRFGDKGFNFPDLIEATQMELDYELYKTVNTNWRFKLIDELVSNRSYADDENYILELTHSDDNFVIVEPNMYKAQVHYSQASVHANDLPFFMTQATLEHLVSAEIELLRLLNSSEKPIDMPSIDAKIIIVGLESKRFEQIFEENFAPLKSLMTEALGLSNINITMTALESLNYENVTNSTDFAYYVYSDVHNKPFIPNKTIYPNCISYIHNDSLTNEDATHLISKISEELKNVLGLPRNPMNNLGIKLHAMKRYLTLKVLIESIDYLITAAMGNHGVYSNKIGNFINNLNPIIDSLHKNESIHDWNSLLAWSREFKNASSHLLEDSDISK</sequence>
<proteinExistence type="predicted"/>
<evidence type="ECO:0008006" key="4">
    <source>
        <dbReference type="Google" id="ProtNLM"/>
    </source>
</evidence>
<evidence type="ECO:0000313" key="3">
    <source>
        <dbReference type="Proteomes" id="UP000054251"/>
    </source>
</evidence>
<dbReference type="GeneID" id="26842695"/>
<feature type="transmembrane region" description="Helical" evidence="1">
    <location>
        <begin position="12"/>
        <end position="30"/>
    </location>
</feature>
<accession>A0A0V1PQX9</accession>